<organism evidence="1 2">
    <name type="scientific">Pseudocohnilembus persalinus</name>
    <name type="common">Ciliate</name>
    <dbReference type="NCBI Taxonomy" id="266149"/>
    <lineage>
        <taxon>Eukaryota</taxon>
        <taxon>Sar</taxon>
        <taxon>Alveolata</taxon>
        <taxon>Ciliophora</taxon>
        <taxon>Intramacronucleata</taxon>
        <taxon>Oligohymenophorea</taxon>
        <taxon>Scuticociliatia</taxon>
        <taxon>Philasterida</taxon>
        <taxon>Pseudocohnilembidae</taxon>
        <taxon>Pseudocohnilembus</taxon>
    </lineage>
</organism>
<dbReference type="EMBL" id="LDAU01000025">
    <property type="protein sequence ID" value="KRX10619.1"/>
    <property type="molecule type" value="Genomic_DNA"/>
</dbReference>
<proteinExistence type="predicted"/>
<accession>A0A0V0R814</accession>
<protein>
    <recommendedName>
        <fullName evidence="3">Insulin-like growth factor binding protein, N-terminal</fullName>
    </recommendedName>
</protein>
<evidence type="ECO:0008006" key="3">
    <source>
        <dbReference type="Google" id="ProtNLM"/>
    </source>
</evidence>
<evidence type="ECO:0000313" key="2">
    <source>
        <dbReference type="Proteomes" id="UP000054937"/>
    </source>
</evidence>
<evidence type="ECO:0000313" key="1">
    <source>
        <dbReference type="EMBL" id="KRX10619.1"/>
    </source>
</evidence>
<dbReference type="Proteomes" id="UP000054937">
    <property type="component" value="Unassembled WGS sequence"/>
</dbReference>
<comment type="caution">
    <text evidence="1">The sequence shown here is derived from an EMBL/GenBank/DDBJ whole genome shotgun (WGS) entry which is preliminary data.</text>
</comment>
<dbReference type="InParanoid" id="A0A0V0R814"/>
<dbReference type="AlphaFoldDB" id="A0A0V0R814"/>
<name>A0A0V0R814_PSEPJ</name>
<reference evidence="1 2" key="1">
    <citation type="journal article" date="2015" name="Sci. Rep.">
        <title>Genome of the facultative scuticociliatosis pathogen Pseudocohnilembus persalinus provides insight into its virulence through horizontal gene transfer.</title>
        <authorList>
            <person name="Xiong J."/>
            <person name="Wang G."/>
            <person name="Cheng J."/>
            <person name="Tian M."/>
            <person name="Pan X."/>
            <person name="Warren A."/>
            <person name="Jiang C."/>
            <person name="Yuan D."/>
            <person name="Miao W."/>
        </authorList>
    </citation>
    <scope>NUCLEOTIDE SEQUENCE [LARGE SCALE GENOMIC DNA]</scope>
    <source>
        <strain evidence="1">36N120E</strain>
    </source>
</reference>
<sequence length="277" mass="31955">MKASINVPGSEFSSFIQGSQEIMGNFGLYTHFKNGTFFYKKIYFLPYEFDFRNSEIGIIDRYHMWISAENYALEGQTVIFLANPQTGELIYNNDGELKYYQTQLFNTQIQTVLKQNYEVYLYLFGNQQKLNIAEMSKGVKNYQAHILKIKSGCNSRQIYNNSTLMCDKCVGDQNESYSRIVGKLCSCPDGYYDVIGDSNCQSIIYKNAFQVVQLVNTLQIIAQKDVIHFVQKVFAINKLGNAQIVQIAIIQLVDNVLDVPKYVWIITNTFLFMKFKE</sequence>
<gene>
    <name evidence="1" type="ORF">PPERSA_05439</name>
</gene>
<keyword evidence="2" id="KW-1185">Reference proteome</keyword>